<protein>
    <submittedName>
        <fullName evidence="1">Uncharacterized protein</fullName>
    </submittedName>
</protein>
<dbReference type="Proteomes" id="UP000483362">
    <property type="component" value="Unassembled WGS sequence"/>
</dbReference>
<proteinExistence type="predicted"/>
<evidence type="ECO:0000313" key="2">
    <source>
        <dbReference type="Proteomes" id="UP000483362"/>
    </source>
</evidence>
<reference evidence="1 2" key="1">
    <citation type="submission" date="2019-08" db="EMBL/GenBank/DDBJ databases">
        <title>In-depth cultivation of the pig gut microbiome towards novel bacterial diversity and tailored functional studies.</title>
        <authorList>
            <person name="Wylensek D."/>
            <person name="Hitch T.C.A."/>
            <person name="Clavel T."/>
        </authorList>
    </citation>
    <scope>NUCLEOTIDE SEQUENCE [LARGE SCALE GENOMIC DNA]</scope>
    <source>
        <strain evidence="1 2">Oil-RF-744-WCA-WT-10</strain>
    </source>
</reference>
<keyword evidence="2" id="KW-1185">Reference proteome</keyword>
<dbReference type="AlphaFoldDB" id="A0A6L5XAL1"/>
<comment type="caution">
    <text evidence="1">The sequence shown here is derived from an EMBL/GenBank/DDBJ whole genome shotgun (WGS) entry which is preliminary data.</text>
</comment>
<sequence length="126" mass="14786">MTREEIANFDKVATQLDSFYAETSILVKKEPKAEMNTFKLKLINKVLVKANDILGDMKPFDDFSEFDLNEMPNNGDVVMILGQYINCLEELRKDNVHMNSGWWYWNIDGDVKSHEIRTYIPTKYKK</sequence>
<name>A0A6L5XAL1_9BACT</name>
<accession>A0A6L5XAL1</accession>
<gene>
    <name evidence="1" type="ORF">FYJ29_06580</name>
</gene>
<organism evidence="1 2">
    <name type="scientific">Sodaliphilus pleomorphus</name>
    <dbReference type="NCBI Taxonomy" id="2606626"/>
    <lineage>
        <taxon>Bacteria</taxon>
        <taxon>Pseudomonadati</taxon>
        <taxon>Bacteroidota</taxon>
        <taxon>Bacteroidia</taxon>
        <taxon>Bacteroidales</taxon>
        <taxon>Muribaculaceae</taxon>
        <taxon>Sodaliphilus</taxon>
    </lineage>
</organism>
<dbReference type="EMBL" id="VULT01000008">
    <property type="protein sequence ID" value="MSS17420.1"/>
    <property type="molecule type" value="Genomic_DNA"/>
</dbReference>
<evidence type="ECO:0000313" key="1">
    <source>
        <dbReference type="EMBL" id="MSS17420.1"/>
    </source>
</evidence>
<dbReference type="RefSeq" id="WP_154326684.1">
    <property type="nucleotide sequence ID" value="NZ_CP045696.1"/>
</dbReference>